<dbReference type="GO" id="GO:0003700">
    <property type="term" value="F:DNA-binding transcription factor activity"/>
    <property type="evidence" value="ECO:0007669"/>
    <property type="project" value="InterPro"/>
</dbReference>
<dbReference type="PANTHER" id="PTHR30126">
    <property type="entry name" value="HTH-TYPE TRANSCRIPTIONAL REGULATOR"/>
    <property type="match status" value="1"/>
</dbReference>
<dbReference type="GO" id="GO:0000976">
    <property type="term" value="F:transcription cis-regulatory region binding"/>
    <property type="evidence" value="ECO:0007669"/>
    <property type="project" value="TreeGrafter"/>
</dbReference>
<feature type="domain" description="HTH lysR-type" evidence="5">
    <location>
        <begin position="12"/>
        <end position="69"/>
    </location>
</feature>
<sequence>MPVKVANQMQWLNYHHLHYFYTIAKEGSIAKAAEKLKIGQPSLSTQLRQLEESLGKDLFERRKQRLHLTEAGKLAYEYADQVFHLGSEMVEALHDRLQNNRVHVQIGALDSVPKHILLEIILQAYKQGNCSVSVVEGGGSELLRELSAHQIDLLLANYPPNVDTKSIYARPIAKLDVVVCASAKYKHLKKGFPQSLEGQPFVFPTVHSKLRRDLDHYFKVNGIRVDRIAETQDTSLQILLGQEGVGLIPISSMAANELIKEKKLVVLGTLKGVSEEIWLAAADRKINNPVAAKLMKGFSL</sequence>
<name>A0A150WGC3_BDEBC</name>
<evidence type="ECO:0000259" key="5">
    <source>
        <dbReference type="PROSITE" id="PS50931"/>
    </source>
</evidence>
<keyword evidence="3" id="KW-0238">DNA-binding</keyword>
<dbReference type="Gene3D" id="3.40.190.10">
    <property type="entry name" value="Periplasmic binding protein-like II"/>
    <property type="match status" value="2"/>
</dbReference>
<dbReference type="AlphaFoldDB" id="A0A150WGC3"/>
<evidence type="ECO:0000256" key="2">
    <source>
        <dbReference type="ARBA" id="ARBA00023015"/>
    </source>
</evidence>
<evidence type="ECO:0000256" key="4">
    <source>
        <dbReference type="ARBA" id="ARBA00023163"/>
    </source>
</evidence>
<comment type="caution">
    <text evidence="6">The sequence shown here is derived from an EMBL/GenBank/DDBJ whole genome shotgun (WGS) entry which is preliminary data.</text>
</comment>
<dbReference type="Pfam" id="PF03466">
    <property type="entry name" value="LysR_substrate"/>
    <property type="match status" value="1"/>
</dbReference>
<protein>
    <submittedName>
        <fullName evidence="6">LysR family transcriptional regulator</fullName>
    </submittedName>
</protein>
<evidence type="ECO:0000313" key="7">
    <source>
        <dbReference type="Proteomes" id="UP000075391"/>
    </source>
</evidence>
<dbReference type="Proteomes" id="UP000075391">
    <property type="component" value="Unassembled WGS sequence"/>
</dbReference>
<proteinExistence type="inferred from homology"/>
<dbReference type="Gene3D" id="1.10.10.10">
    <property type="entry name" value="Winged helix-like DNA-binding domain superfamily/Winged helix DNA-binding domain"/>
    <property type="match status" value="1"/>
</dbReference>
<dbReference type="PROSITE" id="PS50931">
    <property type="entry name" value="HTH_LYSR"/>
    <property type="match status" value="1"/>
</dbReference>
<reference evidence="6 7" key="1">
    <citation type="submission" date="2016-03" db="EMBL/GenBank/DDBJ databases">
        <authorList>
            <person name="Ploux O."/>
        </authorList>
    </citation>
    <scope>NUCLEOTIDE SEQUENCE [LARGE SCALE GENOMIC DNA]</scope>
    <source>
        <strain evidence="6 7">BER2</strain>
    </source>
</reference>
<dbReference type="InterPro" id="IPR000847">
    <property type="entry name" value="LysR_HTH_N"/>
</dbReference>
<dbReference type="SUPFAM" id="SSF46785">
    <property type="entry name" value="Winged helix' DNA-binding domain"/>
    <property type="match status" value="1"/>
</dbReference>
<dbReference type="PRINTS" id="PR00039">
    <property type="entry name" value="HTHLYSR"/>
</dbReference>
<organism evidence="6 7">
    <name type="scientific">Bdellovibrio bacteriovorus</name>
    <dbReference type="NCBI Taxonomy" id="959"/>
    <lineage>
        <taxon>Bacteria</taxon>
        <taxon>Pseudomonadati</taxon>
        <taxon>Bdellovibrionota</taxon>
        <taxon>Bdellovibrionia</taxon>
        <taxon>Bdellovibrionales</taxon>
        <taxon>Pseudobdellovibrionaceae</taxon>
        <taxon>Bdellovibrio</taxon>
    </lineage>
</organism>
<dbReference type="RefSeq" id="WP_063244157.1">
    <property type="nucleotide sequence ID" value="NZ_CP168967.1"/>
</dbReference>
<dbReference type="PANTHER" id="PTHR30126:SF98">
    <property type="entry name" value="HTH-TYPE TRANSCRIPTIONAL ACTIVATOR BAUR"/>
    <property type="match status" value="1"/>
</dbReference>
<accession>A0A150WGC3</accession>
<dbReference type="SUPFAM" id="SSF53850">
    <property type="entry name" value="Periplasmic binding protein-like II"/>
    <property type="match status" value="1"/>
</dbReference>
<keyword evidence="2" id="KW-0805">Transcription regulation</keyword>
<dbReference type="InterPro" id="IPR036390">
    <property type="entry name" value="WH_DNA-bd_sf"/>
</dbReference>
<dbReference type="InterPro" id="IPR005119">
    <property type="entry name" value="LysR_subst-bd"/>
</dbReference>
<dbReference type="OrthoDB" id="5289605at2"/>
<evidence type="ECO:0000256" key="3">
    <source>
        <dbReference type="ARBA" id="ARBA00023125"/>
    </source>
</evidence>
<evidence type="ECO:0000256" key="1">
    <source>
        <dbReference type="ARBA" id="ARBA00009437"/>
    </source>
</evidence>
<keyword evidence="4" id="KW-0804">Transcription</keyword>
<dbReference type="EMBL" id="LUKF01000016">
    <property type="protein sequence ID" value="KYG62042.1"/>
    <property type="molecule type" value="Genomic_DNA"/>
</dbReference>
<dbReference type="FunFam" id="1.10.10.10:FF:000001">
    <property type="entry name" value="LysR family transcriptional regulator"/>
    <property type="match status" value="1"/>
</dbReference>
<comment type="similarity">
    <text evidence="1">Belongs to the LysR transcriptional regulatory family.</text>
</comment>
<dbReference type="InterPro" id="IPR036388">
    <property type="entry name" value="WH-like_DNA-bd_sf"/>
</dbReference>
<gene>
    <name evidence="6" type="ORF">AZI85_07520</name>
</gene>
<dbReference type="Pfam" id="PF00126">
    <property type="entry name" value="HTH_1"/>
    <property type="match status" value="1"/>
</dbReference>
<evidence type="ECO:0000313" key="6">
    <source>
        <dbReference type="EMBL" id="KYG62042.1"/>
    </source>
</evidence>